<evidence type="ECO:0000313" key="2">
    <source>
        <dbReference type="Proteomes" id="UP000054988"/>
    </source>
</evidence>
<proteinExistence type="predicted"/>
<evidence type="ECO:0000313" key="1">
    <source>
        <dbReference type="EMBL" id="KTB37774.1"/>
    </source>
</evidence>
<organism evidence="1 2">
    <name type="scientific">Moniliophthora roreri</name>
    <name type="common">Frosty pod rot fungus</name>
    <name type="synonym">Monilia roreri</name>
    <dbReference type="NCBI Taxonomy" id="221103"/>
    <lineage>
        <taxon>Eukaryota</taxon>
        <taxon>Fungi</taxon>
        <taxon>Dikarya</taxon>
        <taxon>Basidiomycota</taxon>
        <taxon>Agaricomycotina</taxon>
        <taxon>Agaricomycetes</taxon>
        <taxon>Agaricomycetidae</taxon>
        <taxon>Agaricales</taxon>
        <taxon>Marasmiineae</taxon>
        <taxon>Marasmiaceae</taxon>
        <taxon>Moniliophthora</taxon>
    </lineage>
</organism>
<dbReference type="Proteomes" id="UP000054988">
    <property type="component" value="Unassembled WGS sequence"/>
</dbReference>
<protein>
    <submittedName>
        <fullName evidence="1">Uncharacterized protein</fullName>
    </submittedName>
</protein>
<reference evidence="1 2" key="1">
    <citation type="submission" date="2015-12" db="EMBL/GenBank/DDBJ databases">
        <title>Draft genome sequence of Moniliophthora roreri, the causal agent of frosty pod rot of cacao.</title>
        <authorList>
            <person name="Aime M.C."/>
            <person name="Diaz-Valderrama J.R."/>
            <person name="Kijpornyongpan T."/>
            <person name="Phillips-Mora W."/>
        </authorList>
    </citation>
    <scope>NUCLEOTIDE SEQUENCE [LARGE SCALE GENOMIC DNA]</scope>
    <source>
        <strain evidence="1 2">MCA 2952</strain>
    </source>
</reference>
<accession>A0A0W0FN84</accession>
<comment type="caution">
    <text evidence="1">The sequence shown here is derived from an EMBL/GenBank/DDBJ whole genome shotgun (WGS) entry which is preliminary data.</text>
</comment>
<dbReference type="EMBL" id="LATX01001820">
    <property type="protein sequence ID" value="KTB37774.1"/>
    <property type="molecule type" value="Genomic_DNA"/>
</dbReference>
<name>A0A0W0FN84_MONRR</name>
<sequence>MPPDSDTSECSLIGFGVNAVVVLEHCPTFGY</sequence>
<gene>
    <name evidence="1" type="ORF">WG66_9672</name>
</gene>
<dbReference type="AlphaFoldDB" id="A0A0W0FN84"/>